<evidence type="ECO:0000256" key="7">
    <source>
        <dbReference type="ARBA" id="ARBA00022840"/>
    </source>
</evidence>
<comment type="catalytic activity">
    <reaction evidence="9 11">
        <text>ATP + [NEDD8 protein] + [E1 NEDD8-activating enzyme]-L-cysteine = AMP + diphosphate + [E1 NEDD8-activating enzyme]-S-[NEDD8 protein]-yl-L-cysteine.</text>
        <dbReference type="EC" id="6.2.1.64"/>
    </reaction>
</comment>
<organism evidence="13 14">
    <name type="scientific">Roridomyces roridus</name>
    <dbReference type="NCBI Taxonomy" id="1738132"/>
    <lineage>
        <taxon>Eukaryota</taxon>
        <taxon>Fungi</taxon>
        <taxon>Dikarya</taxon>
        <taxon>Basidiomycota</taxon>
        <taxon>Agaricomycotina</taxon>
        <taxon>Agaricomycetes</taxon>
        <taxon>Agaricomycetidae</taxon>
        <taxon>Agaricales</taxon>
        <taxon>Marasmiineae</taxon>
        <taxon>Mycenaceae</taxon>
        <taxon>Roridomyces</taxon>
    </lineage>
</organism>
<dbReference type="InterPro" id="IPR014929">
    <property type="entry name" value="E2-binding"/>
</dbReference>
<comment type="caution">
    <text evidence="13">The sequence shown here is derived from an EMBL/GenBank/DDBJ whole genome shotgun (WGS) entry which is preliminary data.</text>
</comment>
<keyword evidence="5 11" id="KW-0547">Nucleotide-binding</keyword>
<dbReference type="SUPFAM" id="SSF69572">
    <property type="entry name" value="Activating enzymes of the ubiquitin-like proteins"/>
    <property type="match status" value="1"/>
</dbReference>
<sequence length="423" mass="46754">MSTSDWQDRYYDIDQVLNTPGPRTDPAFLAGDGVKDFLRNQAKILVIGAGGLGCEILANLALTGFKDIHVIDMDTIDISNLNRQFLFRQKDVGKPKAIVAAEFIMKRVPGVKVTPYFGKIQDKGDDYYLQFNLVICGLDSVEARRWMSATLVNLVDPENPESLKPLIDGGTEGFKGQARVILPTITSCYECSLDMLNKPTAFPICTIANTPRLPEHCIEWASVLEWPRVHGEKKVDTDDPEHIGWLYTTAAARAKEFNIEGVTWSLTQGVVKNIIPAIASTNAIIAASCCNEAFKIATSSAAYLNNYFMLIGTEGVYSYTFEHEKRDDCPVCGGESLELPISSEFTVEQLIELLVEKQDVQIKKPSLSTPTSQIYLQAPPQLEQATRPNLSKKVKELVSEGGEVTVTSTSLPFSLSLRITYTN</sequence>
<evidence type="ECO:0000256" key="5">
    <source>
        <dbReference type="ARBA" id="ARBA00022741"/>
    </source>
</evidence>
<dbReference type="GO" id="GO:0005634">
    <property type="term" value="C:nucleus"/>
    <property type="evidence" value="ECO:0007669"/>
    <property type="project" value="TreeGrafter"/>
</dbReference>
<dbReference type="GO" id="GO:0045116">
    <property type="term" value="P:protein neddylation"/>
    <property type="evidence" value="ECO:0007669"/>
    <property type="project" value="UniProtKB-UniRule"/>
</dbReference>
<proteinExistence type="inferred from homology"/>
<evidence type="ECO:0000256" key="1">
    <source>
        <dbReference type="ARBA" id="ARBA00005032"/>
    </source>
</evidence>
<evidence type="ECO:0000256" key="11">
    <source>
        <dbReference type="RuleBase" id="RU368009"/>
    </source>
</evidence>
<dbReference type="InterPro" id="IPR035985">
    <property type="entry name" value="Ubiquitin-activating_enz"/>
</dbReference>
<comment type="function">
    <text evidence="11">Catalytic subunit of the dimeric E1 enzyme, which activates NEDD8.</text>
</comment>
<dbReference type="FunFam" id="1.10.10.520:FF:000001">
    <property type="entry name" value="NEDD8-activating enzyme E1 catalytic subunit"/>
    <property type="match status" value="1"/>
</dbReference>
<dbReference type="AlphaFoldDB" id="A0AAD7FQN1"/>
<evidence type="ECO:0000313" key="14">
    <source>
        <dbReference type="Proteomes" id="UP001221142"/>
    </source>
</evidence>
<feature type="domain" description="E2 binding" evidence="12">
    <location>
        <begin position="339"/>
        <end position="422"/>
    </location>
</feature>
<dbReference type="GO" id="GO:0005737">
    <property type="term" value="C:cytoplasm"/>
    <property type="evidence" value="ECO:0007669"/>
    <property type="project" value="TreeGrafter"/>
</dbReference>
<comment type="pathway">
    <text evidence="1 11">Protein modification; protein neddylation.</text>
</comment>
<dbReference type="EC" id="6.2.1.64" evidence="8 11"/>
<dbReference type="CDD" id="cd01488">
    <property type="entry name" value="Uba3_RUB"/>
    <property type="match status" value="1"/>
</dbReference>
<feature type="active site" description="Glycyl thioester intermediate" evidence="10">
    <location>
        <position position="205"/>
    </location>
</feature>
<evidence type="ECO:0000256" key="10">
    <source>
        <dbReference type="PROSITE-ProRule" id="PRU10132"/>
    </source>
</evidence>
<keyword evidence="14" id="KW-1185">Reference proteome</keyword>
<keyword evidence="6 11" id="KW-0833">Ubl conjugation pathway</keyword>
<evidence type="ECO:0000256" key="2">
    <source>
        <dbReference type="ARBA" id="ARBA00006310"/>
    </source>
</evidence>
<dbReference type="Proteomes" id="UP001221142">
    <property type="component" value="Unassembled WGS sequence"/>
</dbReference>
<dbReference type="GO" id="GO:0019781">
    <property type="term" value="F:NEDD8 activating enzyme activity"/>
    <property type="evidence" value="ECO:0007669"/>
    <property type="project" value="UniProtKB-UniRule"/>
</dbReference>
<dbReference type="Gene3D" id="3.10.290.20">
    <property type="entry name" value="Ubiquitin-like 2 activating enzyme e1b. Chain: B, domain 3"/>
    <property type="match status" value="1"/>
</dbReference>
<evidence type="ECO:0000313" key="13">
    <source>
        <dbReference type="EMBL" id="KAJ7632735.1"/>
    </source>
</evidence>
<dbReference type="Pfam" id="PF08825">
    <property type="entry name" value="E2_bind"/>
    <property type="match status" value="1"/>
</dbReference>
<dbReference type="Gene3D" id="3.40.50.720">
    <property type="entry name" value="NAD(P)-binding Rossmann-like Domain"/>
    <property type="match status" value="1"/>
</dbReference>
<gene>
    <name evidence="13" type="ORF">FB45DRAFT_978414</name>
</gene>
<evidence type="ECO:0000256" key="3">
    <source>
        <dbReference type="ARBA" id="ARBA00015203"/>
    </source>
</evidence>
<keyword evidence="7 11" id="KW-0067">ATP-binding</keyword>
<evidence type="ECO:0000256" key="4">
    <source>
        <dbReference type="ARBA" id="ARBA00022598"/>
    </source>
</evidence>
<protein>
    <recommendedName>
        <fullName evidence="3 11">NEDD8-activating enzyme E1 catalytic subunit</fullName>
        <ecNumber evidence="8 11">6.2.1.64</ecNumber>
    </recommendedName>
</protein>
<name>A0AAD7FQN1_9AGAR</name>
<dbReference type="GO" id="GO:0005524">
    <property type="term" value="F:ATP binding"/>
    <property type="evidence" value="ECO:0007669"/>
    <property type="project" value="UniProtKB-UniRule"/>
</dbReference>
<evidence type="ECO:0000259" key="12">
    <source>
        <dbReference type="SMART" id="SM01181"/>
    </source>
</evidence>
<keyword evidence="4 11" id="KW-0436">Ligase</keyword>
<evidence type="ECO:0000256" key="8">
    <source>
        <dbReference type="ARBA" id="ARBA00023624"/>
    </source>
</evidence>
<evidence type="ECO:0000256" key="6">
    <source>
        <dbReference type="ARBA" id="ARBA00022786"/>
    </source>
</evidence>
<dbReference type="InterPro" id="IPR000594">
    <property type="entry name" value="ThiF_NAD_FAD-bd"/>
</dbReference>
<dbReference type="InterPro" id="IPR023318">
    <property type="entry name" value="Ub_act_enz_dom_a_sf"/>
</dbReference>
<dbReference type="InterPro" id="IPR030468">
    <property type="entry name" value="Uba3_N"/>
</dbReference>
<comment type="similarity">
    <text evidence="2 11">Belongs to the ubiquitin-activating E1 family. UBA3 subfamily.</text>
</comment>
<dbReference type="InterPro" id="IPR033127">
    <property type="entry name" value="UBQ-activ_enz_E1_Cys_AS"/>
</dbReference>
<dbReference type="FunFam" id="3.10.290.20:FF:000003">
    <property type="entry name" value="Ubiquitin-activating enzyme E1 C"/>
    <property type="match status" value="1"/>
</dbReference>
<dbReference type="EMBL" id="JARKIF010000008">
    <property type="protein sequence ID" value="KAJ7632735.1"/>
    <property type="molecule type" value="Genomic_DNA"/>
</dbReference>
<evidence type="ECO:0000256" key="9">
    <source>
        <dbReference type="ARBA" id="ARBA00024626"/>
    </source>
</evidence>
<dbReference type="PROSITE" id="PS00865">
    <property type="entry name" value="UBIQUITIN_ACTIVAT_2"/>
    <property type="match status" value="1"/>
</dbReference>
<dbReference type="Pfam" id="PF00899">
    <property type="entry name" value="ThiF"/>
    <property type="match status" value="1"/>
</dbReference>
<dbReference type="PANTHER" id="PTHR10953">
    <property type="entry name" value="UBIQUITIN-ACTIVATING ENZYME E1"/>
    <property type="match status" value="1"/>
</dbReference>
<dbReference type="Gene3D" id="1.10.10.520">
    <property type="entry name" value="Ubiquitin activating enzymes (Uba3). Chain: B, domain 2"/>
    <property type="match status" value="1"/>
</dbReference>
<dbReference type="SMART" id="SM01181">
    <property type="entry name" value="E2_bind"/>
    <property type="match status" value="1"/>
</dbReference>
<accession>A0AAD7FQN1</accession>
<dbReference type="PANTHER" id="PTHR10953:SF6">
    <property type="entry name" value="NEDD8-ACTIVATING ENZYME E1 CATALYTIC SUBUNIT"/>
    <property type="match status" value="1"/>
</dbReference>
<dbReference type="InterPro" id="IPR045886">
    <property type="entry name" value="ThiF/MoeB/HesA"/>
</dbReference>
<reference evidence="13" key="1">
    <citation type="submission" date="2023-03" db="EMBL/GenBank/DDBJ databases">
        <title>Massive genome expansion in bonnet fungi (Mycena s.s.) driven by repeated elements and novel gene families across ecological guilds.</title>
        <authorList>
            <consortium name="Lawrence Berkeley National Laboratory"/>
            <person name="Harder C.B."/>
            <person name="Miyauchi S."/>
            <person name="Viragh M."/>
            <person name="Kuo A."/>
            <person name="Thoen E."/>
            <person name="Andreopoulos B."/>
            <person name="Lu D."/>
            <person name="Skrede I."/>
            <person name="Drula E."/>
            <person name="Henrissat B."/>
            <person name="Morin E."/>
            <person name="Kohler A."/>
            <person name="Barry K."/>
            <person name="LaButti K."/>
            <person name="Morin E."/>
            <person name="Salamov A."/>
            <person name="Lipzen A."/>
            <person name="Mereny Z."/>
            <person name="Hegedus B."/>
            <person name="Baldrian P."/>
            <person name="Stursova M."/>
            <person name="Weitz H."/>
            <person name="Taylor A."/>
            <person name="Grigoriev I.V."/>
            <person name="Nagy L.G."/>
            <person name="Martin F."/>
            <person name="Kauserud H."/>
        </authorList>
    </citation>
    <scope>NUCLEOTIDE SEQUENCE</scope>
    <source>
        <strain evidence="13">9284</strain>
    </source>
</reference>